<name>A0A9D1CK22_9FIRM</name>
<dbReference type="PANTHER" id="PTHR34408">
    <property type="entry name" value="FAMILY PROTEIN, PUTATIVE-RELATED"/>
    <property type="match status" value="1"/>
</dbReference>
<dbReference type="PANTHER" id="PTHR34408:SF1">
    <property type="entry name" value="GLYCOSYL HYDROLASE FAMILY 19 DOMAIN-CONTAINING PROTEIN HI_1415"/>
    <property type="match status" value="1"/>
</dbReference>
<dbReference type="Pfam" id="PF08239">
    <property type="entry name" value="SH3_3"/>
    <property type="match status" value="2"/>
</dbReference>
<protein>
    <submittedName>
        <fullName evidence="2">SH3 domain-containing protein</fullName>
    </submittedName>
</protein>
<accession>A0A9D1CK22</accession>
<reference evidence="2" key="1">
    <citation type="submission" date="2020-10" db="EMBL/GenBank/DDBJ databases">
        <authorList>
            <person name="Gilroy R."/>
        </authorList>
    </citation>
    <scope>NUCLEOTIDE SEQUENCE</scope>
    <source>
        <strain evidence="2">ChiHile30-977</strain>
    </source>
</reference>
<evidence type="ECO:0000313" key="3">
    <source>
        <dbReference type="Proteomes" id="UP000886819"/>
    </source>
</evidence>
<feature type="non-terminal residue" evidence="2">
    <location>
        <position position="1"/>
    </location>
</feature>
<dbReference type="SMART" id="SM00287">
    <property type="entry name" value="SH3b"/>
    <property type="match status" value="2"/>
</dbReference>
<comment type="caution">
    <text evidence="2">The sequence shown here is derived from an EMBL/GenBank/DDBJ whole genome shotgun (WGS) entry which is preliminary data.</text>
</comment>
<dbReference type="Proteomes" id="UP000886819">
    <property type="component" value="Unassembled WGS sequence"/>
</dbReference>
<evidence type="ECO:0000259" key="1">
    <source>
        <dbReference type="SMART" id="SM00287"/>
    </source>
</evidence>
<reference evidence="2" key="2">
    <citation type="journal article" date="2021" name="PeerJ">
        <title>Extensive microbial diversity within the chicken gut microbiome revealed by metagenomics and culture.</title>
        <authorList>
            <person name="Gilroy R."/>
            <person name="Ravi A."/>
            <person name="Getino M."/>
            <person name="Pursley I."/>
            <person name="Horton D.L."/>
            <person name="Alikhan N.F."/>
            <person name="Baker D."/>
            <person name="Gharbi K."/>
            <person name="Hall N."/>
            <person name="Watson M."/>
            <person name="Adriaenssens E.M."/>
            <person name="Foster-Nyarko E."/>
            <person name="Jarju S."/>
            <person name="Secka A."/>
            <person name="Antonio M."/>
            <person name="Oren A."/>
            <person name="Chaudhuri R.R."/>
            <person name="La Ragione R."/>
            <person name="Hildebrand F."/>
            <person name="Pallen M.J."/>
        </authorList>
    </citation>
    <scope>NUCLEOTIDE SEQUENCE</scope>
    <source>
        <strain evidence="2">ChiHile30-977</strain>
    </source>
</reference>
<dbReference type="EMBL" id="DVFI01000097">
    <property type="protein sequence ID" value="HIQ63274.1"/>
    <property type="molecule type" value="Genomic_DNA"/>
</dbReference>
<sequence length="153" mass="16715">VPTAPPSGGGEILARVTTASGSLNLREYASTSARLLLRIPQNAYVSVYNRGSVWSYVRYNSVYGYVMSQYLTFPGESTPVTPTTPTSGTHLARVTTVAGSLNLREYGSSGSRVLTRIPQYTVISVNYIGTTWCNVSYNGYTGYVMTQYLTLIR</sequence>
<dbReference type="AlphaFoldDB" id="A0A9D1CK22"/>
<dbReference type="InterPro" id="IPR003646">
    <property type="entry name" value="SH3-like_bac-type"/>
</dbReference>
<gene>
    <name evidence="2" type="ORF">IAA66_06765</name>
</gene>
<proteinExistence type="predicted"/>
<feature type="domain" description="SH3b" evidence="1">
    <location>
        <begin position="92"/>
        <end position="152"/>
    </location>
</feature>
<organism evidence="2 3">
    <name type="scientific">Candidatus Avichristensenella intestinipullorum</name>
    <dbReference type="NCBI Taxonomy" id="2840693"/>
    <lineage>
        <taxon>Bacteria</taxon>
        <taxon>Bacillati</taxon>
        <taxon>Bacillota</taxon>
        <taxon>Clostridia</taxon>
        <taxon>Candidatus Avichristensenella</taxon>
    </lineage>
</organism>
<dbReference type="Gene3D" id="2.30.30.40">
    <property type="entry name" value="SH3 Domains"/>
    <property type="match status" value="2"/>
</dbReference>
<evidence type="ECO:0000313" key="2">
    <source>
        <dbReference type="EMBL" id="HIQ63274.1"/>
    </source>
</evidence>
<feature type="domain" description="SH3b" evidence="1">
    <location>
        <begin position="12"/>
        <end position="74"/>
    </location>
</feature>
<dbReference type="InterPro" id="IPR052354">
    <property type="entry name" value="Cell_Wall_Dynamics_Protein"/>
</dbReference>